<proteinExistence type="inferred from homology"/>
<dbReference type="OMA" id="CFYIHGG"/>
<dbReference type="AlphaFoldDB" id="G8YET0"/>
<reference evidence="7 8" key="1">
    <citation type="journal article" date="2012" name="G3 (Bethesda)">
        <title>Pichia sorbitophila, an interspecies yeast hybrid reveals early steps of genome resolution following polyploidization.</title>
        <authorList>
            <person name="Leh Louis V."/>
            <person name="Despons L."/>
            <person name="Friedrich A."/>
            <person name="Martin T."/>
            <person name="Durrens P."/>
            <person name="Casaregola S."/>
            <person name="Neuveglise C."/>
            <person name="Fairhead C."/>
            <person name="Marck C."/>
            <person name="Cruz J.A."/>
            <person name="Straub M.L."/>
            <person name="Kugler V."/>
            <person name="Sacerdot C."/>
            <person name="Uzunov Z."/>
            <person name="Thierry A."/>
            <person name="Weiss S."/>
            <person name="Bleykasten C."/>
            <person name="De Montigny J."/>
            <person name="Jacques N."/>
            <person name="Jung P."/>
            <person name="Lemaire M."/>
            <person name="Mallet S."/>
            <person name="Morel G."/>
            <person name="Richard G.F."/>
            <person name="Sarkar A."/>
            <person name="Savel G."/>
            <person name="Schacherer J."/>
            <person name="Seret M.L."/>
            <person name="Talla E."/>
            <person name="Samson G."/>
            <person name="Jubin C."/>
            <person name="Poulain J."/>
            <person name="Vacherie B."/>
            <person name="Barbe V."/>
            <person name="Pelletier E."/>
            <person name="Sherman D.J."/>
            <person name="Westhof E."/>
            <person name="Weissenbach J."/>
            <person name="Baret P.V."/>
            <person name="Wincker P."/>
            <person name="Gaillardin C."/>
            <person name="Dujon B."/>
            <person name="Souciet J.L."/>
        </authorList>
    </citation>
    <scope>NUCLEOTIDE SEQUENCE [LARGE SCALE GENOMIC DNA]</scope>
    <source>
        <strain evidence="8">ATCC MYA-4447 / BCRC 22081 / CBS 7064 / NBRC 10061 / NRRL Y-12695</strain>
    </source>
</reference>
<name>G8YET0_PICSO</name>
<comment type="similarity">
    <text evidence="2 5">Belongs to the type-B carboxylesterase/lipase family.</text>
</comment>
<evidence type="ECO:0000256" key="5">
    <source>
        <dbReference type="RuleBase" id="RU361235"/>
    </source>
</evidence>
<keyword evidence="3 5" id="KW-0378">Hydrolase</keyword>
<feature type="domain" description="Carboxylesterase type B" evidence="6">
    <location>
        <begin position="17"/>
        <end position="495"/>
    </location>
</feature>
<dbReference type="PANTHER" id="PTHR43142">
    <property type="entry name" value="CARBOXYLIC ESTER HYDROLASE"/>
    <property type="match status" value="1"/>
</dbReference>
<evidence type="ECO:0000313" key="7">
    <source>
        <dbReference type="EMBL" id="CCE81679.1"/>
    </source>
</evidence>
<protein>
    <recommendedName>
        <fullName evidence="5">Carboxylic ester hydrolase</fullName>
        <ecNumber evidence="5">3.1.1.-</ecNumber>
    </recommendedName>
</protein>
<dbReference type="EC" id="3.1.1.-" evidence="5"/>
<evidence type="ECO:0000259" key="6">
    <source>
        <dbReference type="Pfam" id="PF00135"/>
    </source>
</evidence>
<organism evidence="7 8">
    <name type="scientific">Pichia sorbitophila (strain ATCC MYA-4447 / BCRC 22081 / CBS 7064 / NBRC 10061 / NRRL Y-12695)</name>
    <name type="common">Hybrid yeast</name>
    <dbReference type="NCBI Taxonomy" id="559304"/>
    <lineage>
        <taxon>Eukaryota</taxon>
        <taxon>Fungi</taxon>
        <taxon>Dikarya</taxon>
        <taxon>Ascomycota</taxon>
        <taxon>Saccharomycotina</taxon>
        <taxon>Pichiomycetes</taxon>
        <taxon>Debaryomycetaceae</taxon>
        <taxon>Millerozyma</taxon>
    </lineage>
</organism>
<dbReference type="eggNOG" id="KOG1516">
    <property type="taxonomic scope" value="Eukaryota"/>
</dbReference>
<dbReference type="PANTHER" id="PTHR43142:SF8">
    <property type="entry name" value="CARBOXYLIC ESTER HYDROLASE"/>
    <property type="match status" value="1"/>
</dbReference>
<evidence type="ECO:0000313" key="8">
    <source>
        <dbReference type="Proteomes" id="UP000005222"/>
    </source>
</evidence>
<dbReference type="HOGENOM" id="CLU_006586_17_1_1"/>
<evidence type="ECO:0000256" key="4">
    <source>
        <dbReference type="ARBA" id="ARBA00022963"/>
    </source>
</evidence>
<dbReference type="PROSITE" id="PS00122">
    <property type="entry name" value="CARBOXYLESTERASE_B_1"/>
    <property type="match status" value="1"/>
</dbReference>
<keyword evidence="4" id="KW-0443">Lipid metabolism</keyword>
<dbReference type="GO" id="GO:0016042">
    <property type="term" value="P:lipid catabolic process"/>
    <property type="evidence" value="ECO:0007669"/>
    <property type="project" value="UniProtKB-KW"/>
</dbReference>
<dbReference type="EMBL" id="FO082051">
    <property type="protein sequence ID" value="CCE81679.1"/>
    <property type="molecule type" value="Genomic_DNA"/>
</dbReference>
<dbReference type="Gene3D" id="3.40.50.1820">
    <property type="entry name" value="alpha/beta hydrolase"/>
    <property type="match status" value="1"/>
</dbReference>
<keyword evidence="4" id="KW-0442">Lipid degradation</keyword>
<dbReference type="InterPro" id="IPR002018">
    <property type="entry name" value="CarbesteraseB"/>
</dbReference>
<dbReference type="Proteomes" id="UP000005222">
    <property type="component" value="Chromosome I"/>
</dbReference>
<sequence>MGQQVSTEAATKLRHSTPIGDFQGLIIRDPVTESPQCYRFTNVRYGTAPTNQARWKKPVAVPQDFSYSDHSYCDLGKPCYQPRILEPKLAPLYNLGESSEDCTYLNIWIPANLDLKNPRMEKLPVFFYIHGGWLQYGSPNLNSSMDPRYLHELEELNHKYIVVSPAYRLNVFGFLSCEYLKKSGSGANFGLWDQRLALEWTYKNIQYFGGDPDRITVGGLSAGSYSTFFQLAYEIYHPEEPQLIKQVVHFSNCILFQPKSVIETNAQFDELCDALGVDASLDAAEKLESLRTINPKSIAKVLPEMSLHTFRAVTDDDFVSASLIKDIQSGLYAKKLAAKKMRIIIGEVSNEPVLYSYLNTPTDLEALSLQLENYYPKSVVPTLLSLYLDPDNLPDSKDSLRELFGVIVASSQVYTSSRGFLHYLTKQGIFPSSSIYRFKCSFSPESMKETLSKMGVKGPIHGGDQPLWFFAISAGIKDHEKNKIIEFIRPLSEFIHCKDIQELWGTSGTKFYRHLQEDGSTVIEEDLDWSQDVANAKRLLEAQT</sequence>
<comment type="catalytic activity">
    <reaction evidence="1">
        <text>a triacylglycerol + H2O = a diacylglycerol + a fatty acid + H(+)</text>
        <dbReference type="Rhea" id="RHEA:12044"/>
        <dbReference type="ChEBI" id="CHEBI:15377"/>
        <dbReference type="ChEBI" id="CHEBI:15378"/>
        <dbReference type="ChEBI" id="CHEBI:17855"/>
        <dbReference type="ChEBI" id="CHEBI:18035"/>
        <dbReference type="ChEBI" id="CHEBI:28868"/>
        <dbReference type="EC" id="3.1.1.3"/>
    </reaction>
</comment>
<dbReference type="Pfam" id="PF00135">
    <property type="entry name" value="COesterase"/>
    <property type="match status" value="1"/>
</dbReference>
<dbReference type="InParanoid" id="G8YET0"/>
<dbReference type="GO" id="GO:0004806">
    <property type="term" value="F:triacylglycerol lipase activity"/>
    <property type="evidence" value="ECO:0007669"/>
    <property type="project" value="UniProtKB-EC"/>
</dbReference>
<dbReference type="STRING" id="559304.G8YET0"/>
<evidence type="ECO:0000256" key="1">
    <source>
        <dbReference type="ARBA" id="ARBA00001024"/>
    </source>
</evidence>
<keyword evidence="8" id="KW-1185">Reference proteome</keyword>
<dbReference type="InterPro" id="IPR029058">
    <property type="entry name" value="AB_hydrolase_fold"/>
</dbReference>
<dbReference type="ESTHER" id="picso-g8yet0">
    <property type="family name" value="Fungal_carboxylesterase_lipase"/>
</dbReference>
<gene>
    <name evidence="7" type="primary">Piso0_002342</name>
    <name evidence="7" type="ORF">GNLVRS01_PISO0I08126g</name>
</gene>
<evidence type="ECO:0000256" key="3">
    <source>
        <dbReference type="ARBA" id="ARBA00022801"/>
    </source>
</evidence>
<dbReference type="InterPro" id="IPR019826">
    <property type="entry name" value="Carboxylesterase_B_AS"/>
</dbReference>
<accession>G8YET0</accession>
<evidence type="ECO:0000256" key="2">
    <source>
        <dbReference type="ARBA" id="ARBA00005964"/>
    </source>
</evidence>
<dbReference type="OrthoDB" id="6846267at2759"/>
<dbReference type="SUPFAM" id="SSF53474">
    <property type="entry name" value="alpha/beta-Hydrolases"/>
    <property type="match status" value="1"/>
</dbReference>